<keyword evidence="2" id="KW-0614">Plasmid</keyword>
<dbReference type="OrthoDB" id="9033365at2"/>
<accession>A0A286T7P1</accession>
<dbReference type="EMBL" id="CP090643">
    <property type="protein sequence ID" value="WFN23427.1"/>
    <property type="molecule type" value="Genomic_DNA"/>
</dbReference>
<reference evidence="2" key="2">
    <citation type="journal article" date="2017" name="Genome Announc.">
        <title>High-Quality Draft Genome Sequence of Burkholderia contaminans CH-1, a Gram-Negative Bacterium That Metabolizes 2-Azahypoxanthine, a Plant Growth-Regulating Compound.</title>
        <authorList>
            <person name="Choi J.-H."/>
            <person name="Sugiura H."/>
            <person name="Moriuchi R."/>
            <person name="Kawagishi H."/>
            <person name="Dohra H."/>
        </authorList>
    </citation>
    <scope>NUCLEOTIDE SEQUENCE</scope>
    <source>
        <strain evidence="2">CH-1</strain>
        <plasmid evidence="2">pBC453</plasmid>
    </source>
</reference>
<evidence type="ECO:0000313" key="2">
    <source>
        <dbReference type="EMBL" id="BBA45607.1"/>
    </source>
</evidence>
<dbReference type="EMBL" id="AP018360">
    <property type="protein sequence ID" value="BBA45607.1"/>
    <property type="molecule type" value="Genomic_DNA"/>
</dbReference>
<keyword evidence="1" id="KW-0812">Transmembrane</keyword>
<dbReference type="RefSeq" id="WP_046543875.1">
    <property type="nucleotide sequence ID" value="NZ_AP018360.1"/>
</dbReference>
<organism evidence="2">
    <name type="scientific">Burkholderia contaminans</name>
    <dbReference type="NCBI Taxonomy" id="488447"/>
    <lineage>
        <taxon>Bacteria</taxon>
        <taxon>Pseudomonadati</taxon>
        <taxon>Pseudomonadota</taxon>
        <taxon>Betaproteobacteria</taxon>
        <taxon>Burkholderiales</taxon>
        <taxon>Burkholderiaceae</taxon>
        <taxon>Burkholderia</taxon>
        <taxon>Burkholderia cepacia complex</taxon>
    </lineage>
</organism>
<gene>
    <name evidence="2" type="ORF">BCCH1_81180</name>
    <name evidence="3" type="ORF">LXE91_40575</name>
</gene>
<reference evidence="2" key="1">
    <citation type="journal article" date="2016" name="Biosci. Biotechnol. Biochem.">
        <title>Bioconversion of AHX to AOH by resting cells of Burkholderia contaminans CH-1.</title>
        <authorList>
            <person name="Choi J.H."/>
            <person name="Kikuchi A."/>
            <person name="Pumkaeo P."/>
            <person name="Hirai H."/>
            <person name="Tokuyama S."/>
            <person name="Kawagishi H."/>
        </authorList>
    </citation>
    <scope>NUCLEOTIDE SEQUENCE</scope>
    <source>
        <strain evidence="2">CH-1</strain>
        <plasmid evidence="2">pBC453</plasmid>
    </source>
</reference>
<feature type="transmembrane region" description="Helical" evidence="1">
    <location>
        <begin position="143"/>
        <end position="162"/>
    </location>
</feature>
<dbReference type="AlphaFoldDB" id="A0A286T7P1"/>
<evidence type="ECO:0000313" key="3">
    <source>
        <dbReference type="EMBL" id="WFN23427.1"/>
    </source>
</evidence>
<proteinExistence type="predicted"/>
<geneLocation type="plasmid" evidence="3 4">
    <name>unnamed1</name>
</geneLocation>
<feature type="transmembrane region" description="Helical" evidence="1">
    <location>
        <begin position="6"/>
        <end position="27"/>
    </location>
</feature>
<dbReference type="Proteomes" id="UP001220209">
    <property type="component" value="Plasmid unnamed1"/>
</dbReference>
<reference evidence="3 4" key="3">
    <citation type="submission" date="2021-12" db="EMBL/GenBank/DDBJ databases">
        <title>Genomic and phenotypic characterization of three Burkholderia contaminans isolates recovered from different sources.</title>
        <authorList>
            <person name="Lopez De Volder A."/>
            <person name="Fan Y."/>
            <person name="Nunvar J."/>
            <person name="Herrera T."/>
            <person name="Timp W."/>
            <person name="Degrossi J."/>
        </authorList>
    </citation>
    <scope>NUCLEOTIDE SEQUENCE [LARGE SCALE GENOMIC DNA]</scope>
    <source>
        <strain evidence="3 4">LMG 23361</strain>
        <plasmid evidence="3 4">unnamed1</plasmid>
    </source>
</reference>
<keyword evidence="1" id="KW-1133">Transmembrane helix</keyword>
<geneLocation type="plasmid" evidence="2">
    <name>pBC453</name>
</geneLocation>
<protein>
    <submittedName>
        <fullName evidence="2">Uncharacterized protein</fullName>
    </submittedName>
</protein>
<evidence type="ECO:0000256" key="1">
    <source>
        <dbReference type="SAM" id="Phobius"/>
    </source>
</evidence>
<evidence type="ECO:0000313" key="4">
    <source>
        <dbReference type="Proteomes" id="UP001220209"/>
    </source>
</evidence>
<keyword evidence="1" id="KW-0472">Membrane</keyword>
<name>A0A286T7P1_9BURK</name>
<sequence>MKTRGYVAAAVHVIGFAVALTLLWQAVRFCKGKVGAPLVDQAIAIADLLFPSLSNGDPSPVVLVLGWLGQAFYYLYGVAAWVMIAFLVSRCLYVIARVIAVGLQQYCAEVAAAWAEDARRERVTSARSRRLELRKRRDEPRTGGALSAAAIGTLFGFAIAFLSSGSR</sequence>
<feature type="transmembrane region" description="Helical" evidence="1">
    <location>
        <begin position="73"/>
        <end position="96"/>
    </location>
</feature>